<dbReference type="eggNOG" id="KOG0955">
    <property type="taxonomic scope" value="Eukaryota"/>
</dbReference>
<accession>A2DB45</accession>
<dbReference type="Proteomes" id="UP000001542">
    <property type="component" value="Unassembled WGS sequence"/>
</dbReference>
<reference evidence="5" key="2">
    <citation type="journal article" date="2007" name="Science">
        <title>Draft genome sequence of the sexually transmitted pathogen Trichomonas vaginalis.</title>
        <authorList>
            <person name="Carlton J.M."/>
            <person name="Hirt R.P."/>
            <person name="Silva J.C."/>
            <person name="Delcher A.L."/>
            <person name="Schatz M."/>
            <person name="Zhao Q."/>
            <person name="Wortman J.R."/>
            <person name="Bidwell S.L."/>
            <person name="Alsmark U.C.M."/>
            <person name="Besteiro S."/>
            <person name="Sicheritz-Ponten T."/>
            <person name="Noel C.J."/>
            <person name="Dacks J.B."/>
            <person name="Foster P.G."/>
            <person name="Simillion C."/>
            <person name="Van de Peer Y."/>
            <person name="Miranda-Saavedra D."/>
            <person name="Barton G.J."/>
            <person name="Westrop G.D."/>
            <person name="Mueller S."/>
            <person name="Dessi D."/>
            <person name="Fiori P.L."/>
            <person name="Ren Q."/>
            <person name="Paulsen I."/>
            <person name="Zhang H."/>
            <person name="Bastida-Corcuera F.D."/>
            <person name="Simoes-Barbosa A."/>
            <person name="Brown M.T."/>
            <person name="Hayes R.D."/>
            <person name="Mukherjee M."/>
            <person name="Okumura C.Y."/>
            <person name="Schneider R."/>
            <person name="Smith A.J."/>
            <person name="Vanacova S."/>
            <person name="Villalvazo M."/>
            <person name="Haas B.J."/>
            <person name="Pertea M."/>
            <person name="Feldblyum T.V."/>
            <person name="Utterback T.R."/>
            <person name="Shu C.L."/>
            <person name="Osoegawa K."/>
            <person name="de Jong P.J."/>
            <person name="Hrdy I."/>
            <person name="Horvathova L."/>
            <person name="Zubacova Z."/>
            <person name="Dolezal P."/>
            <person name="Malik S.B."/>
            <person name="Logsdon J.M. Jr."/>
            <person name="Henze K."/>
            <person name="Gupta A."/>
            <person name="Wang C.C."/>
            <person name="Dunne R.L."/>
            <person name="Upcroft J.A."/>
            <person name="Upcroft P."/>
            <person name="White O."/>
            <person name="Salzberg S.L."/>
            <person name="Tang P."/>
            <person name="Chiu C.-H."/>
            <person name="Lee Y.-S."/>
            <person name="Embley T.M."/>
            <person name="Coombs G.H."/>
            <person name="Mottram J.C."/>
            <person name="Tachezy J."/>
            <person name="Fraser-Liggett C.M."/>
            <person name="Johnson P.J."/>
        </authorList>
    </citation>
    <scope>NUCLEOTIDE SEQUENCE [LARGE SCALE GENOMIC DNA]</scope>
    <source>
        <strain evidence="5">G3</strain>
    </source>
</reference>
<organism evidence="5 6">
    <name type="scientific">Trichomonas vaginalis (strain ATCC PRA-98 / G3)</name>
    <dbReference type="NCBI Taxonomy" id="412133"/>
    <lineage>
        <taxon>Eukaryota</taxon>
        <taxon>Metamonada</taxon>
        <taxon>Parabasalia</taxon>
        <taxon>Trichomonadida</taxon>
        <taxon>Trichomonadidae</taxon>
        <taxon>Trichomonas</taxon>
    </lineage>
</organism>
<evidence type="ECO:0000259" key="4">
    <source>
        <dbReference type="PROSITE" id="PS50014"/>
    </source>
</evidence>
<dbReference type="OrthoDB" id="21449at2759"/>
<dbReference type="InterPro" id="IPR001487">
    <property type="entry name" value="Bromodomain"/>
</dbReference>
<feature type="region of interest" description="Disordered" evidence="3">
    <location>
        <begin position="133"/>
        <end position="153"/>
    </location>
</feature>
<gene>
    <name evidence="5" type="ORF">TVAG_378540</name>
</gene>
<dbReference type="InParanoid" id="A2DB45"/>
<dbReference type="PANTHER" id="PTHR22880:SF225">
    <property type="entry name" value="BROMODOMAIN-CONTAINING PROTEIN BET-1-RELATED"/>
    <property type="match status" value="1"/>
</dbReference>
<evidence type="ECO:0000313" key="6">
    <source>
        <dbReference type="Proteomes" id="UP000001542"/>
    </source>
</evidence>
<evidence type="ECO:0000256" key="1">
    <source>
        <dbReference type="ARBA" id="ARBA00023117"/>
    </source>
</evidence>
<dbReference type="SMR" id="A2DB45"/>
<evidence type="ECO:0000256" key="3">
    <source>
        <dbReference type="SAM" id="MobiDB-lite"/>
    </source>
</evidence>
<keyword evidence="1 2" id="KW-0103">Bromodomain</keyword>
<name>A2DB45_TRIV3</name>
<dbReference type="CDD" id="cd04369">
    <property type="entry name" value="Bromodomain"/>
    <property type="match status" value="1"/>
</dbReference>
<dbReference type="InterPro" id="IPR036427">
    <property type="entry name" value="Bromodomain-like_sf"/>
</dbReference>
<dbReference type="STRING" id="5722.A2DB45"/>
<dbReference type="RefSeq" id="XP_001583361.1">
    <property type="nucleotide sequence ID" value="XM_001583311.1"/>
</dbReference>
<dbReference type="AlphaFoldDB" id="A2DB45"/>
<dbReference type="PRINTS" id="PR00503">
    <property type="entry name" value="BROMODOMAIN"/>
</dbReference>
<dbReference type="InterPro" id="IPR050935">
    <property type="entry name" value="Bromo_chromatin_reader"/>
</dbReference>
<keyword evidence="6" id="KW-1185">Reference proteome</keyword>
<dbReference type="VEuPathDB" id="TrichDB:TVAGG3_0509730"/>
<reference evidence="5" key="1">
    <citation type="submission" date="2006-10" db="EMBL/GenBank/DDBJ databases">
        <authorList>
            <person name="Amadeo P."/>
            <person name="Zhao Q."/>
            <person name="Wortman J."/>
            <person name="Fraser-Liggett C."/>
            <person name="Carlton J."/>
        </authorList>
    </citation>
    <scope>NUCLEOTIDE SEQUENCE</scope>
    <source>
        <strain evidence="5">G3</strain>
    </source>
</reference>
<dbReference type="Pfam" id="PF00439">
    <property type="entry name" value="Bromodomain"/>
    <property type="match status" value="1"/>
</dbReference>
<dbReference type="VEuPathDB" id="TrichDB:TVAG_378540"/>
<protein>
    <submittedName>
        <fullName evidence="5">Bromodomain containing protein</fullName>
    </submittedName>
</protein>
<dbReference type="EMBL" id="DS113184">
    <property type="protein sequence ID" value="EAY22375.1"/>
    <property type="molecule type" value="Genomic_DNA"/>
</dbReference>
<sequence length="153" mass="17607">MTLTKFQVDKCAKLIEKLLAKPICLPFIDLVDPDKDGAPDYLQIIKEPMSLHEVQKKLKNNSYSTIDQFVRDVNLIWSNAKEYNGADTLFSHMAMEAKIWFDGKMKQFSNTPEEEWTRKIQRTTQKLLEVLQHPPAELDPSGKLAHHEGEAPK</sequence>
<feature type="domain" description="Bromo" evidence="4">
    <location>
        <begin position="19"/>
        <end position="91"/>
    </location>
</feature>
<dbReference type="KEGG" id="tva:5467930"/>
<proteinExistence type="predicted"/>
<dbReference type="SUPFAM" id="SSF47370">
    <property type="entry name" value="Bromodomain"/>
    <property type="match status" value="1"/>
</dbReference>
<dbReference type="PANTHER" id="PTHR22880">
    <property type="entry name" value="FALZ-RELATED BROMODOMAIN-CONTAINING PROTEINS"/>
    <property type="match status" value="1"/>
</dbReference>
<evidence type="ECO:0000313" key="5">
    <source>
        <dbReference type="EMBL" id="EAY22375.1"/>
    </source>
</evidence>
<dbReference type="Gene3D" id="1.20.920.10">
    <property type="entry name" value="Bromodomain-like"/>
    <property type="match status" value="1"/>
</dbReference>
<evidence type="ECO:0000256" key="2">
    <source>
        <dbReference type="PROSITE-ProRule" id="PRU00035"/>
    </source>
</evidence>
<dbReference type="SMART" id="SM00297">
    <property type="entry name" value="BROMO"/>
    <property type="match status" value="1"/>
</dbReference>
<dbReference type="PROSITE" id="PS50014">
    <property type="entry name" value="BROMODOMAIN_2"/>
    <property type="match status" value="1"/>
</dbReference>